<keyword evidence="2" id="KW-0479">Metal-binding</keyword>
<dbReference type="Gene3D" id="3.90.180.10">
    <property type="entry name" value="Medium-chain alcohol dehydrogenases, catalytic domain"/>
    <property type="match status" value="1"/>
</dbReference>
<reference evidence="5" key="1">
    <citation type="journal article" date="2019" name="Int. J. Syst. Evol. Microbiol.">
        <title>The Global Catalogue of Microorganisms (GCM) 10K type strain sequencing project: providing services to taxonomists for standard genome sequencing and annotation.</title>
        <authorList>
            <consortium name="The Broad Institute Genomics Platform"/>
            <consortium name="The Broad Institute Genome Sequencing Center for Infectious Disease"/>
            <person name="Wu L."/>
            <person name="Ma J."/>
        </authorList>
    </citation>
    <scope>NUCLEOTIDE SEQUENCE [LARGE SCALE GENOMIC DNA]</scope>
    <source>
        <strain evidence="5">CCUG 53903</strain>
    </source>
</reference>
<organism evidence="4 5">
    <name type="scientific">Nonomuraea insulae</name>
    <dbReference type="NCBI Taxonomy" id="1616787"/>
    <lineage>
        <taxon>Bacteria</taxon>
        <taxon>Bacillati</taxon>
        <taxon>Actinomycetota</taxon>
        <taxon>Actinomycetes</taxon>
        <taxon>Streptosporangiales</taxon>
        <taxon>Streptosporangiaceae</taxon>
        <taxon>Nonomuraea</taxon>
    </lineage>
</organism>
<evidence type="ECO:0000256" key="3">
    <source>
        <dbReference type="ARBA" id="ARBA00022833"/>
    </source>
</evidence>
<proteinExistence type="predicted"/>
<keyword evidence="5" id="KW-1185">Reference proteome</keyword>
<dbReference type="InterPro" id="IPR011032">
    <property type="entry name" value="GroES-like_sf"/>
</dbReference>
<evidence type="ECO:0000256" key="2">
    <source>
        <dbReference type="ARBA" id="ARBA00022723"/>
    </source>
</evidence>
<protein>
    <recommendedName>
        <fullName evidence="6">Alcohol dehydrogenase-like protein</fullName>
    </recommendedName>
</protein>
<keyword evidence="3" id="KW-0862">Zinc</keyword>
<evidence type="ECO:0000256" key="1">
    <source>
        <dbReference type="ARBA" id="ARBA00001947"/>
    </source>
</evidence>
<dbReference type="RefSeq" id="WP_379523325.1">
    <property type="nucleotide sequence ID" value="NZ_JBHSPA010000098.1"/>
</dbReference>
<name>A0ABW1D9Q6_9ACTN</name>
<gene>
    <name evidence="4" type="ORF">ACFPZ3_59525</name>
</gene>
<evidence type="ECO:0008006" key="6">
    <source>
        <dbReference type="Google" id="ProtNLM"/>
    </source>
</evidence>
<accession>A0ABW1D9Q6</accession>
<sequence>MRATVMYGAGDVRVENRPDPKIQQPADAIVRIVLSCVCGSDLWPYASMPATGTGRPMGHEFLGVDYAASCPGATIGQGLAVRGEEVAGARAAIDSWLRRTGLR</sequence>
<dbReference type="PANTHER" id="PTHR42813:SF2">
    <property type="entry name" value="DEHYDROGENASE, ZINC-CONTAINING, PUTATIVE (AFU_ORTHOLOGUE AFUA_2G02810)-RELATED"/>
    <property type="match status" value="1"/>
</dbReference>
<comment type="cofactor">
    <cofactor evidence="1">
        <name>Zn(2+)</name>
        <dbReference type="ChEBI" id="CHEBI:29105"/>
    </cofactor>
</comment>
<dbReference type="PANTHER" id="PTHR42813">
    <property type="entry name" value="ZINC-TYPE ALCOHOL DEHYDROGENASE-LIKE"/>
    <property type="match status" value="1"/>
</dbReference>
<comment type="caution">
    <text evidence="4">The sequence shown here is derived from an EMBL/GenBank/DDBJ whole genome shotgun (WGS) entry which is preliminary data.</text>
</comment>
<dbReference type="EMBL" id="JBHSPA010000098">
    <property type="protein sequence ID" value="MFC5833903.1"/>
    <property type="molecule type" value="Genomic_DNA"/>
</dbReference>
<evidence type="ECO:0000313" key="5">
    <source>
        <dbReference type="Proteomes" id="UP001596058"/>
    </source>
</evidence>
<dbReference type="Proteomes" id="UP001596058">
    <property type="component" value="Unassembled WGS sequence"/>
</dbReference>
<dbReference type="SUPFAM" id="SSF50129">
    <property type="entry name" value="GroES-like"/>
    <property type="match status" value="1"/>
</dbReference>
<evidence type="ECO:0000313" key="4">
    <source>
        <dbReference type="EMBL" id="MFC5833903.1"/>
    </source>
</evidence>